<evidence type="ECO:0000256" key="3">
    <source>
        <dbReference type="ARBA" id="ARBA00022692"/>
    </source>
</evidence>
<name>A0AA35G7B5_9FIRM</name>
<feature type="domain" description="Type II secretion system protein GspF" evidence="7">
    <location>
        <begin position="144"/>
        <end position="266"/>
    </location>
</feature>
<dbReference type="KEGG" id="cmic:caldi_10210"/>
<dbReference type="PANTHER" id="PTHR35007">
    <property type="entry name" value="INTEGRAL MEMBRANE PROTEIN-RELATED"/>
    <property type="match status" value="1"/>
</dbReference>
<dbReference type="InterPro" id="IPR042094">
    <property type="entry name" value="T2SS_GspF_sf"/>
</dbReference>
<evidence type="ECO:0000313" key="9">
    <source>
        <dbReference type="Proteomes" id="UP001163687"/>
    </source>
</evidence>
<evidence type="ECO:0000256" key="1">
    <source>
        <dbReference type="ARBA" id="ARBA00004651"/>
    </source>
</evidence>
<dbReference type="Gene3D" id="1.20.81.30">
    <property type="entry name" value="Type II secretion system (T2SS), domain F"/>
    <property type="match status" value="1"/>
</dbReference>
<keyword evidence="5 6" id="KW-0472">Membrane</keyword>
<comment type="subcellular location">
    <subcellularLocation>
        <location evidence="1">Cell membrane</location>
        <topology evidence="1">Multi-pass membrane protein</topology>
    </subcellularLocation>
</comment>
<organism evidence="8 9">
    <name type="scientific">Caldinitratiruptor microaerophilus</name>
    <dbReference type="NCBI Taxonomy" id="671077"/>
    <lineage>
        <taxon>Bacteria</taxon>
        <taxon>Bacillati</taxon>
        <taxon>Bacillota</taxon>
        <taxon>Clostridia</taxon>
        <taxon>Eubacteriales</taxon>
        <taxon>Symbiobacteriaceae</taxon>
        <taxon>Caldinitratiruptor</taxon>
    </lineage>
</organism>
<feature type="transmembrane region" description="Helical" evidence="6">
    <location>
        <begin position="284"/>
        <end position="302"/>
    </location>
</feature>
<dbReference type="RefSeq" id="WP_264844011.1">
    <property type="nucleotide sequence ID" value="NZ_AP025628.1"/>
</dbReference>
<accession>A0AA35G7B5</accession>
<reference evidence="8" key="1">
    <citation type="submission" date="2022-03" db="EMBL/GenBank/DDBJ databases">
        <title>Complete genome sequence of Caldinitratiruptor microaerophilus.</title>
        <authorList>
            <person name="Mukaiyama R."/>
            <person name="Nishiyama T."/>
            <person name="Ueda K."/>
        </authorList>
    </citation>
    <scope>NUCLEOTIDE SEQUENCE</scope>
    <source>
        <strain evidence="8">JCM 16183</strain>
    </source>
</reference>
<dbReference type="EMBL" id="AP025628">
    <property type="protein sequence ID" value="BDG59931.1"/>
    <property type="molecule type" value="Genomic_DNA"/>
</dbReference>
<feature type="transmembrane region" description="Helical" evidence="6">
    <location>
        <begin position="250"/>
        <end position="272"/>
    </location>
</feature>
<keyword evidence="9" id="KW-1185">Reference proteome</keyword>
<evidence type="ECO:0000256" key="6">
    <source>
        <dbReference type="SAM" id="Phobius"/>
    </source>
</evidence>
<evidence type="ECO:0000313" key="8">
    <source>
        <dbReference type="EMBL" id="BDG59931.1"/>
    </source>
</evidence>
<keyword evidence="4 6" id="KW-1133">Transmembrane helix</keyword>
<dbReference type="InterPro" id="IPR018076">
    <property type="entry name" value="T2SS_GspF_dom"/>
</dbReference>
<dbReference type="AlphaFoldDB" id="A0AA35G7B5"/>
<sequence length="310" mass="32604">MVVAAVLVGLAAALGAAALAALARTGGTRVRLAGRLRHLVQPHREAGGRRWLWAASWAEGTAVGRAAAAGLVRAGIEVSPLAWAGATLGMALASWVLVRRWLGVGFPLDVLLASIGGRALSGRILAALAWRRREELGRQLPELARILASSLRAGQTVPQGLARAAGELRPPLGDLVRRAHGELCLGRPLEEVLERLGERSGEPEVRLMCAVIELHREIGGDLARALDGVGHALLERHAVKREAAALTAEARAVAGLIPLLSVGGVLLLNLIAPGALDLLRTLPGMVLFAVFTGLQLLSGWWIRRLAAVEV</sequence>
<dbReference type="Proteomes" id="UP001163687">
    <property type="component" value="Chromosome"/>
</dbReference>
<evidence type="ECO:0000256" key="5">
    <source>
        <dbReference type="ARBA" id="ARBA00023136"/>
    </source>
</evidence>
<proteinExistence type="predicted"/>
<keyword evidence="3 6" id="KW-0812">Transmembrane</keyword>
<dbReference type="Pfam" id="PF00482">
    <property type="entry name" value="T2SSF"/>
    <property type="match status" value="1"/>
</dbReference>
<evidence type="ECO:0000259" key="7">
    <source>
        <dbReference type="Pfam" id="PF00482"/>
    </source>
</evidence>
<evidence type="ECO:0000256" key="2">
    <source>
        <dbReference type="ARBA" id="ARBA00022475"/>
    </source>
</evidence>
<gene>
    <name evidence="8" type="ORF">caldi_10210</name>
</gene>
<protein>
    <submittedName>
        <fullName evidence="8">Membrane protein</fullName>
    </submittedName>
</protein>
<evidence type="ECO:0000256" key="4">
    <source>
        <dbReference type="ARBA" id="ARBA00022989"/>
    </source>
</evidence>
<dbReference type="GO" id="GO:0005886">
    <property type="term" value="C:plasma membrane"/>
    <property type="evidence" value="ECO:0007669"/>
    <property type="project" value="UniProtKB-SubCell"/>
</dbReference>
<dbReference type="PANTHER" id="PTHR35007:SF1">
    <property type="entry name" value="PILUS ASSEMBLY PROTEIN"/>
    <property type="match status" value="1"/>
</dbReference>
<keyword evidence="2" id="KW-1003">Cell membrane</keyword>